<keyword evidence="5 8" id="KW-0812">Transmembrane</keyword>
<feature type="transmembrane region" description="Helical" evidence="8">
    <location>
        <begin position="242"/>
        <end position="269"/>
    </location>
</feature>
<dbReference type="GO" id="GO:0033214">
    <property type="term" value="P:siderophore-iron import into cell"/>
    <property type="evidence" value="ECO:0007669"/>
    <property type="project" value="TreeGrafter"/>
</dbReference>
<evidence type="ECO:0000256" key="7">
    <source>
        <dbReference type="ARBA" id="ARBA00023136"/>
    </source>
</evidence>
<evidence type="ECO:0000256" key="8">
    <source>
        <dbReference type="SAM" id="Phobius"/>
    </source>
</evidence>
<feature type="transmembrane region" description="Helical" evidence="8">
    <location>
        <begin position="99"/>
        <end position="118"/>
    </location>
</feature>
<gene>
    <name evidence="9" type="ordered locus">MLP_27380</name>
</gene>
<dbReference type="RefSeq" id="WP_013863621.1">
    <property type="nucleotide sequence ID" value="NC_015635.1"/>
</dbReference>
<dbReference type="Pfam" id="PF01032">
    <property type="entry name" value="FecCD"/>
    <property type="match status" value="1"/>
</dbReference>
<dbReference type="GO" id="GO:0005886">
    <property type="term" value="C:plasma membrane"/>
    <property type="evidence" value="ECO:0007669"/>
    <property type="project" value="UniProtKB-SubCell"/>
</dbReference>
<keyword evidence="7 8" id="KW-0472">Membrane</keyword>
<dbReference type="CDD" id="cd06550">
    <property type="entry name" value="TM_ABC_iron-siderophores_like"/>
    <property type="match status" value="1"/>
</dbReference>
<feature type="transmembrane region" description="Helical" evidence="8">
    <location>
        <begin position="69"/>
        <end position="87"/>
    </location>
</feature>
<evidence type="ECO:0000256" key="5">
    <source>
        <dbReference type="ARBA" id="ARBA00022692"/>
    </source>
</evidence>
<sequence length="336" mass="34035">MATLGRRQRRRKAVLVGLVLVAVMGILGAVAVTVGDYPLSVAGSWQAARGMNPDPLANYFVQHQRLPRIAAAIIVGAALGVSGGIFQTLTRNPLGSPDVIGFTNGAATGALIQIIVFSAAPAQVGAGAMIGGMASAAVVYGFSYRGGSSSLRLVLVGIGVAASLQAANSILIVRSSLSAAQNAVQWLAGSLNQSSWPTVLLIGGPTVAVVGLAFSLQRTLTTLSLGDDLAGGLGVGVERSRLILVAVGVALVATATAIAGPVAFVALAAPQLGLRLLGRGVMSLPIAALMGAVVVQLSDLVAQRMFAPTQLPVGVVTGTLGGAYLIWLLHRQWKGR</sequence>
<keyword evidence="6 8" id="KW-1133">Transmembrane helix</keyword>
<dbReference type="HOGENOM" id="CLU_013016_1_1_11"/>
<dbReference type="eggNOG" id="COG4779">
    <property type="taxonomic scope" value="Bacteria"/>
</dbReference>
<accession>F5XI83</accession>
<evidence type="ECO:0000313" key="9">
    <source>
        <dbReference type="EMBL" id="BAK35752.1"/>
    </source>
</evidence>
<evidence type="ECO:0000256" key="2">
    <source>
        <dbReference type="ARBA" id="ARBA00007935"/>
    </source>
</evidence>
<feature type="transmembrane region" description="Helical" evidence="8">
    <location>
        <begin position="281"/>
        <end position="301"/>
    </location>
</feature>
<keyword evidence="10" id="KW-1185">Reference proteome</keyword>
<dbReference type="Proteomes" id="UP000007947">
    <property type="component" value="Chromosome"/>
</dbReference>
<dbReference type="KEGG" id="mph:MLP_27380"/>
<dbReference type="InterPro" id="IPR037294">
    <property type="entry name" value="ABC_BtuC-like"/>
</dbReference>
<proteinExistence type="inferred from homology"/>
<name>F5XI83_MICPN</name>
<dbReference type="SUPFAM" id="SSF81345">
    <property type="entry name" value="ABC transporter involved in vitamin B12 uptake, BtuC"/>
    <property type="match status" value="1"/>
</dbReference>
<evidence type="ECO:0000256" key="1">
    <source>
        <dbReference type="ARBA" id="ARBA00004651"/>
    </source>
</evidence>
<keyword evidence="3" id="KW-0813">Transport</keyword>
<dbReference type="AlphaFoldDB" id="F5XI83"/>
<organism evidence="9 10">
    <name type="scientific">Microlunatus phosphovorus (strain ATCC 700054 / DSM 10555 / JCM 9379 / NBRC 101784 / NCIMB 13414 / VKM Ac-1990 / NM-1)</name>
    <dbReference type="NCBI Taxonomy" id="1032480"/>
    <lineage>
        <taxon>Bacteria</taxon>
        <taxon>Bacillati</taxon>
        <taxon>Actinomycetota</taxon>
        <taxon>Actinomycetes</taxon>
        <taxon>Propionibacteriales</taxon>
        <taxon>Propionibacteriaceae</taxon>
        <taxon>Microlunatus</taxon>
    </lineage>
</organism>
<keyword evidence="4" id="KW-1003">Cell membrane</keyword>
<evidence type="ECO:0000256" key="3">
    <source>
        <dbReference type="ARBA" id="ARBA00022448"/>
    </source>
</evidence>
<feature type="transmembrane region" description="Helical" evidence="8">
    <location>
        <begin position="313"/>
        <end position="330"/>
    </location>
</feature>
<feature type="transmembrane region" description="Helical" evidence="8">
    <location>
        <begin position="154"/>
        <end position="174"/>
    </location>
</feature>
<dbReference type="PANTHER" id="PTHR30472:SF24">
    <property type="entry name" value="FERRIC ENTEROBACTIN TRANSPORT SYSTEM PERMEASE PROTEIN FEPG"/>
    <property type="match status" value="1"/>
</dbReference>
<evidence type="ECO:0000256" key="6">
    <source>
        <dbReference type="ARBA" id="ARBA00022989"/>
    </source>
</evidence>
<dbReference type="GO" id="GO:0022857">
    <property type="term" value="F:transmembrane transporter activity"/>
    <property type="evidence" value="ECO:0007669"/>
    <property type="project" value="InterPro"/>
</dbReference>
<evidence type="ECO:0000256" key="4">
    <source>
        <dbReference type="ARBA" id="ARBA00022475"/>
    </source>
</evidence>
<comment type="subcellular location">
    <subcellularLocation>
        <location evidence="1">Cell membrane</location>
        <topology evidence="1">Multi-pass membrane protein</topology>
    </subcellularLocation>
</comment>
<reference evidence="9 10" key="1">
    <citation type="submission" date="2011-05" db="EMBL/GenBank/DDBJ databases">
        <title>Whole genome sequence of Microlunatus phosphovorus NM-1.</title>
        <authorList>
            <person name="Hosoyama A."/>
            <person name="Sasaki K."/>
            <person name="Harada T."/>
            <person name="Igarashi R."/>
            <person name="Kawakoshi A."/>
            <person name="Sasagawa M."/>
            <person name="Fukada J."/>
            <person name="Nakamura S."/>
            <person name="Katano Y."/>
            <person name="Hanada S."/>
            <person name="Kamagata Y."/>
            <person name="Nakamura N."/>
            <person name="Yamazaki S."/>
            <person name="Fujita N."/>
        </authorList>
    </citation>
    <scope>NUCLEOTIDE SEQUENCE [LARGE SCALE GENOMIC DNA]</scope>
    <source>
        <strain evidence="10">ATCC 700054 / DSM 10555 / JCM 9379 / NBRC 101784 / NCIMB 13414 / VKM Ac-1990 / NM-1</strain>
    </source>
</reference>
<dbReference type="EMBL" id="AP012204">
    <property type="protein sequence ID" value="BAK35752.1"/>
    <property type="molecule type" value="Genomic_DNA"/>
</dbReference>
<comment type="similarity">
    <text evidence="2">Belongs to the binding-protein-dependent transport system permease family. FecCD subfamily.</text>
</comment>
<feature type="transmembrane region" description="Helical" evidence="8">
    <location>
        <begin position="124"/>
        <end position="142"/>
    </location>
</feature>
<dbReference type="InterPro" id="IPR000522">
    <property type="entry name" value="ABC_transptr_permease_BtuC"/>
</dbReference>
<evidence type="ECO:0000313" key="10">
    <source>
        <dbReference type="Proteomes" id="UP000007947"/>
    </source>
</evidence>
<dbReference type="Gene3D" id="1.10.3470.10">
    <property type="entry name" value="ABC transporter involved in vitamin B12 uptake, BtuC"/>
    <property type="match status" value="1"/>
</dbReference>
<feature type="transmembrane region" description="Helical" evidence="8">
    <location>
        <begin position="194"/>
        <end position="216"/>
    </location>
</feature>
<dbReference type="STRING" id="1032480.MLP_27380"/>
<dbReference type="PANTHER" id="PTHR30472">
    <property type="entry name" value="FERRIC ENTEROBACTIN TRANSPORT SYSTEM PERMEASE PROTEIN"/>
    <property type="match status" value="1"/>
</dbReference>
<protein>
    <submittedName>
        <fullName evidence="9">Putative ABC transporter permease protein</fullName>
    </submittedName>
</protein>